<dbReference type="CDD" id="cd01668">
    <property type="entry name" value="TGS_RSH"/>
    <property type="match status" value="1"/>
</dbReference>
<dbReference type="InterPro" id="IPR045600">
    <property type="entry name" value="RelA/SpoT_AH_RIS"/>
</dbReference>
<comment type="similarity">
    <text evidence="1">Belongs to the relA/spoT family.</text>
</comment>
<accession>A0A7W8HDU1</accession>
<dbReference type="CDD" id="cd04876">
    <property type="entry name" value="ACT_RelA-SpoT"/>
    <property type="match status" value="1"/>
</dbReference>
<dbReference type="InterPro" id="IPR012676">
    <property type="entry name" value="TGS-like"/>
</dbReference>
<dbReference type="Gene3D" id="1.10.3210.10">
    <property type="entry name" value="Hypothetical protein af1432"/>
    <property type="match status" value="1"/>
</dbReference>
<dbReference type="InterPro" id="IPR002912">
    <property type="entry name" value="ACT_dom"/>
</dbReference>
<dbReference type="PANTHER" id="PTHR21262:SF36">
    <property type="entry name" value="BIFUNCTIONAL (P)PPGPP SYNTHASE_HYDROLASE SPOT"/>
    <property type="match status" value="1"/>
</dbReference>
<dbReference type="SUPFAM" id="SSF81301">
    <property type="entry name" value="Nucleotidyltransferase"/>
    <property type="match status" value="1"/>
</dbReference>
<dbReference type="NCBIfam" id="TIGR00691">
    <property type="entry name" value="spoT_relA"/>
    <property type="match status" value="1"/>
</dbReference>
<dbReference type="InterPro" id="IPR033655">
    <property type="entry name" value="TGS_RelA/SpoT"/>
</dbReference>
<dbReference type="GO" id="GO:0005886">
    <property type="term" value="C:plasma membrane"/>
    <property type="evidence" value="ECO:0007669"/>
    <property type="project" value="TreeGrafter"/>
</dbReference>
<dbReference type="Pfam" id="PF02824">
    <property type="entry name" value="TGS"/>
    <property type="match status" value="1"/>
</dbReference>
<evidence type="ECO:0000256" key="2">
    <source>
        <dbReference type="SAM" id="MobiDB-lite"/>
    </source>
</evidence>
<evidence type="ECO:0000313" key="6">
    <source>
        <dbReference type="EMBL" id="MBB5270078.1"/>
    </source>
</evidence>
<evidence type="ECO:0000256" key="1">
    <source>
        <dbReference type="RuleBase" id="RU003847"/>
    </source>
</evidence>
<dbReference type="GO" id="GO:0008893">
    <property type="term" value="F:guanosine-3',5'-bis(diphosphate) 3'-diphosphatase activity"/>
    <property type="evidence" value="ECO:0007669"/>
    <property type="project" value="UniProtKB-EC"/>
</dbReference>
<dbReference type="InterPro" id="IPR043519">
    <property type="entry name" value="NT_sf"/>
</dbReference>
<dbReference type="GO" id="GO:0042594">
    <property type="term" value="P:response to starvation"/>
    <property type="evidence" value="ECO:0007669"/>
    <property type="project" value="TreeGrafter"/>
</dbReference>
<feature type="domain" description="ACT" evidence="3">
    <location>
        <begin position="688"/>
        <end position="760"/>
    </location>
</feature>
<dbReference type="GO" id="GO:0008728">
    <property type="term" value="F:GTP diphosphokinase activity"/>
    <property type="evidence" value="ECO:0007669"/>
    <property type="project" value="TreeGrafter"/>
</dbReference>
<dbReference type="CDD" id="cd00077">
    <property type="entry name" value="HDc"/>
    <property type="match status" value="1"/>
</dbReference>
<name>A0A7W8HDU1_9BURK</name>
<gene>
    <name evidence="6" type="ORF">HNQ70_000062</name>
</gene>
<dbReference type="SUPFAM" id="SSF81271">
    <property type="entry name" value="TGS-like"/>
    <property type="match status" value="1"/>
</dbReference>
<evidence type="ECO:0000313" key="7">
    <source>
        <dbReference type="Proteomes" id="UP000532440"/>
    </source>
</evidence>
<dbReference type="EMBL" id="JACHGB010000001">
    <property type="protein sequence ID" value="MBB5270078.1"/>
    <property type="molecule type" value="Genomic_DNA"/>
</dbReference>
<dbReference type="Pfam" id="PF13328">
    <property type="entry name" value="HD_4"/>
    <property type="match status" value="1"/>
</dbReference>
<evidence type="ECO:0000259" key="3">
    <source>
        <dbReference type="PROSITE" id="PS51671"/>
    </source>
</evidence>
<feature type="domain" description="TGS" evidence="5">
    <location>
        <begin position="441"/>
        <end position="502"/>
    </location>
</feature>
<dbReference type="PROSITE" id="PS51831">
    <property type="entry name" value="HD"/>
    <property type="match status" value="1"/>
</dbReference>
<dbReference type="InterPro" id="IPR045865">
    <property type="entry name" value="ACT-like_dom_sf"/>
</dbReference>
<dbReference type="Pfam" id="PF19296">
    <property type="entry name" value="RelA_AH_RIS"/>
    <property type="match status" value="1"/>
</dbReference>
<evidence type="ECO:0000259" key="4">
    <source>
        <dbReference type="PROSITE" id="PS51831"/>
    </source>
</evidence>
<organism evidence="6 7">
    <name type="scientific">Quisquiliibacterium transsilvanicum</name>
    <dbReference type="NCBI Taxonomy" id="1549638"/>
    <lineage>
        <taxon>Bacteria</taxon>
        <taxon>Pseudomonadati</taxon>
        <taxon>Pseudomonadota</taxon>
        <taxon>Betaproteobacteria</taxon>
        <taxon>Burkholderiales</taxon>
        <taxon>Burkholderiaceae</taxon>
        <taxon>Quisquiliibacterium</taxon>
    </lineage>
</organism>
<dbReference type="SMART" id="SM00954">
    <property type="entry name" value="RelA_SpoT"/>
    <property type="match status" value="1"/>
</dbReference>
<dbReference type="Gene3D" id="3.30.460.10">
    <property type="entry name" value="Beta Polymerase, domain 2"/>
    <property type="match status" value="1"/>
</dbReference>
<dbReference type="FunFam" id="1.10.3210.10:FF:000001">
    <property type="entry name" value="GTP pyrophosphokinase RelA"/>
    <property type="match status" value="1"/>
</dbReference>
<dbReference type="SMART" id="SM00471">
    <property type="entry name" value="HDc"/>
    <property type="match status" value="1"/>
</dbReference>
<dbReference type="PROSITE" id="PS51880">
    <property type="entry name" value="TGS"/>
    <property type="match status" value="1"/>
</dbReference>
<proteinExistence type="inferred from homology"/>
<dbReference type="SUPFAM" id="SSF109604">
    <property type="entry name" value="HD-domain/PDEase-like"/>
    <property type="match status" value="1"/>
</dbReference>
<dbReference type="CDD" id="cd05399">
    <property type="entry name" value="NT_Rel-Spo_like"/>
    <property type="match status" value="1"/>
</dbReference>
<keyword evidence="7" id="KW-1185">Reference proteome</keyword>
<feature type="region of interest" description="Disordered" evidence="2">
    <location>
        <begin position="1"/>
        <end position="45"/>
    </location>
</feature>
<dbReference type="Gene3D" id="3.10.20.30">
    <property type="match status" value="1"/>
</dbReference>
<dbReference type="FunFam" id="3.30.460.10:FF:000001">
    <property type="entry name" value="GTP pyrophosphokinase RelA"/>
    <property type="match status" value="1"/>
</dbReference>
<dbReference type="AlphaFoldDB" id="A0A7W8HDU1"/>
<dbReference type="RefSeq" id="WP_183963189.1">
    <property type="nucleotide sequence ID" value="NZ_BAABEW010000003.1"/>
</dbReference>
<feature type="domain" description="HD" evidence="4">
    <location>
        <begin position="100"/>
        <end position="199"/>
    </location>
</feature>
<dbReference type="InterPro" id="IPR007685">
    <property type="entry name" value="RelA_SpoT"/>
</dbReference>
<evidence type="ECO:0000259" key="5">
    <source>
        <dbReference type="PROSITE" id="PS51880"/>
    </source>
</evidence>
<keyword evidence="6" id="KW-0378">Hydrolase</keyword>
<dbReference type="InterPro" id="IPR004811">
    <property type="entry name" value="RelA/Spo_fam"/>
</dbReference>
<sequence>MDLSGSRIVAPPVAPATGALPAAKSRAPRRGKHGADTPEAPPAAATFANAPDERQVVSLASLTRLAEAYLPEEDVRRVREAYRVADRAHLGQFRTSGEPYISHPIAVAEICAGWKLDTDSLMAALLHDVLEDCDVSKQQLLERFGPQVADLVDGLTKLDRVQLSSKEEQQAESFRKMLLAMARDVRVILIKLADRLHNMRTLGAVDAAKRRRIARETFDIYAPIANRLGLRKLYLELLDLAFSHRYPMRSAVLRRAMLSARGNRREVLGRILDAAQKALPEIGVKADVYGREKALWGIYEKMVQRRLSFSQVLDVYGFRVIVDTVPQCYLALGALHAAFKPVPGRFKDYIAIPKVNGYQSLHTTLVGPFGTPVEFQIRTREMQRVAESGVAAHWLYKAEQETFTDLQKRTHQWLQSLLDIQSHTGDSLEFMEHVKVDLFPDAVYVFTPKGQIRSLPRGATVIDFAYSVHTDIGDQAVAARVNQEPVQLRTELHNGDVVEVLTDAASRPNPGWLAFVRTGKARAQIRHFLRTMKLTESVELGRRLLEQALASLRIDLDDLDPALFERGARDAGARSLEELYADIGLGKRLAPVAARNIALLMSGKAAATLIMPDLDPIFVNGTEGSAIQYAACCHPLPGDAVVGHLRGGHGLTLHRADCQAAGRQRTKDAERWVEVQWSDDVSGLFRSGLDLFVSDDRGVLGKVAAEIAAAEANIVHISMDEEAEKTVHLRFVVQVRDRVHLALLMRNLRKLPEVTRLQRG</sequence>
<dbReference type="GO" id="GO:0015949">
    <property type="term" value="P:nucleobase-containing small molecule interconversion"/>
    <property type="evidence" value="ECO:0007669"/>
    <property type="project" value="UniProtKB-ARBA"/>
</dbReference>
<dbReference type="Gene3D" id="3.30.70.260">
    <property type="match status" value="1"/>
</dbReference>
<comment type="caution">
    <text evidence="6">The sequence shown here is derived from an EMBL/GenBank/DDBJ whole genome shotgun (WGS) entry which is preliminary data.</text>
</comment>
<dbReference type="SUPFAM" id="SSF55021">
    <property type="entry name" value="ACT-like"/>
    <property type="match status" value="1"/>
</dbReference>
<dbReference type="FunFam" id="3.10.20.30:FF:000002">
    <property type="entry name" value="GTP pyrophosphokinase (RelA/SpoT)"/>
    <property type="match status" value="1"/>
</dbReference>
<dbReference type="InterPro" id="IPR004095">
    <property type="entry name" value="TGS"/>
</dbReference>
<dbReference type="PANTHER" id="PTHR21262">
    <property type="entry name" value="GUANOSINE-3',5'-BIS DIPHOSPHATE 3'-PYROPHOSPHOHYDROLASE"/>
    <property type="match status" value="1"/>
</dbReference>
<protein>
    <submittedName>
        <fullName evidence="6">Guanosine-3',5'-bis(Diphosphate) 3'-pyrophosphohydrolase</fullName>
        <ecNumber evidence="6">3.1.7.2</ecNumber>
    </submittedName>
</protein>
<dbReference type="EC" id="3.1.7.2" evidence="6"/>
<comment type="function">
    <text evidence="1">In eubacteria ppGpp (guanosine 3'-diphosphate 5'-diphosphate) is a mediator of the stringent response that coordinates a variety of cellular activities in response to changes in nutritional abundance.</text>
</comment>
<dbReference type="InterPro" id="IPR006674">
    <property type="entry name" value="HD_domain"/>
</dbReference>
<dbReference type="Proteomes" id="UP000532440">
    <property type="component" value="Unassembled WGS sequence"/>
</dbReference>
<dbReference type="InterPro" id="IPR003607">
    <property type="entry name" value="HD/PDEase_dom"/>
</dbReference>
<reference evidence="6 7" key="1">
    <citation type="submission" date="2020-08" db="EMBL/GenBank/DDBJ databases">
        <title>Genomic Encyclopedia of Type Strains, Phase IV (KMG-IV): sequencing the most valuable type-strain genomes for metagenomic binning, comparative biology and taxonomic classification.</title>
        <authorList>
            <person name="Goeker M."/>
        </authorList>
    </citation>
    <scope>NUCLEOTIDE SEQUENCE [LARGE SCALE GENOMIC DNA]</scope>
    <source>
        <strain evidence="6 7">DSM 29781</strain>
    </source>
</reference>
<dbReference type="PROSITE" id="PS51671">
    <property type="entry name" value="ACT"/>
    <property type="match status" value="1"/>
</dbReference>
<dbReference type="Pfam" id="PF13291">
    <property type="entry name" value="ACT_4"/>
    <property type="match status" value="1"/>
</dbReference>
<dbReference type="Pfam" id="PF04607">
    <property type="entry name" value="RelA_SpoT"/>
    <property type="match status" value="1"/>
</dbReference>
<dbReference type="InterPro" id="IPR012675">
    <property type="entry name" value="Beta-grasp_dom_sf"/>
</dbReference>
<dbReference type="GO" id="GO:0015969">
    <property type="term" value="P:guanosine tetraphosphate metabolic process"/>
    <property type="evidence" value="ECO:0007669"/>
    <property type="project" value="InterPro"/>
</dbReference>